<feature type="region of interest" description="Disordered" evidence="1">
    <location>
        <begin position="76"/>
        <end position="98"/>
    </location>
</feature>
<accession>A0A3M7QU91</accession>
<reference evidence="2 3" key="1">
    <citation type="journal article" date="2018" name="Sci. Rep.">
        <title>Genomic signatures of local adaptation to the degree of environmental predictability in rotifers.</title>
        <authorList>
            <person name="Franch-Gras L."/>
            <person name="Hahn C."/>
            <person name="Garcia-Roger E.M."/>
            <person name="Carmona M.J."/>
            <person name="Serra M."/>
            <person name="Gomez A."/>
        </authorList>
    </citation>
    <scope>NUCLEOTIDE SEQUENCE [LARGE SCALE GENOMIC DNA]</scope>
    <source>
        <strain evidence="2">HYR1</strain>
    </source>
</reference>
<name>A0A3M7QU91_BRAPC</name>
<sequence length="323" mass="36163">MEECLLQRRSHANNELTGTATVNARIVKVKNCEDNKKRFWGIRNVRSVPKFSSSIYETCVLQNCYSDESNYNSAVSSSSSSPSCETESEPLNALSNSSSSEMVYPIPQSTYAGGISFWYTNATSLNNKIPLLKTIAASLTPSIIGITETWPPDQISSISPSDSDTAIATSLELTTNLFRNGKFPGIILIGDFNISHAEWNDFAAPVLDVQSACYHVVRSISESSIVQMVKEETFFSKDPNRVSDAKRGPPLDGYASRYYCSLSFQLHSKEARPQSFDSRALHWRSGDFAAMNQYFKDQNWWRISEKGSVKDLYSDFLHIFRQA</sequence>
<dbReference type="AlphaFoldDB" id="A0A3M7QU91"/>
<feature type="non-terminal residue" evidence="2">
    <location>
        <position position="323"/>
    </location>
</feature>
<dbReference type="EMBL" id="REGN01005087">
    <property type="protein sequence ID" value="RNA14926.1"/>
    <property type="molecule type" value="Genomic_DNA"/>
</dbReference>
<feature type="compositionally biased region" description="Low complexity" evidence="1">
    <location>
        <begin position="76"/>
        <end position="85"/>
    </location>
</feature>
<dbReference type="InterPro" id="IPR036691">
    <property type="entry name" value="Endo/exonu/phosph_ase_sf"/>
</dbReference>
<evidence type="ECO:0008006" key="4">
    <source>
        <dbReference type="Google" id="ProtNLM"/>
    </source>
</evidence>
<dbReference type="SUPFAM" id="SSF56219">
    <property type="entry name" value="DNase I-like"/>
    <property type="match status" value="1"/>
</dbReference>
<evidence type="ECO:0000313" key="3">
    <source>
        <dbReference type="Proteomes" id="UP000276133"/>
    </source>
</evidence>
<keyword evidence="3" id="KW-1185">Reference proteome</keyword>
<evidence type="ECO:0000256" key="1">
    <source>
        <dbReference type="SAM" id="MobiDB-lite"/>
    </source>
</evidence>
<protein>
    <recommendedName>
        <fullName evidence="4">Endonuclease/exonuclease/phosphatase domain-containing protein</fullName>
    </recommendedName>
</protein>
<evidence type="ECO:0000313" key="2">
    <source>
        <dbReference type="EMBL" id="RNA14926.1"/>
    </source>
</evidence>
<proteinExistence type="predicted"/>
<comment type="caution">
    <text evidence="2">The sequence shown here is derived from an EMBL/GenBank/DDBJ whole genome shotgun (WGS) entry which is preliminary data.</text>
</comment>
<organism evidence="2 3">
    <name type="scientific">Brachionus plicatilis</name>
    <name type="common">Marine rotifer</name>
    <name type="synonym">Brachionus muelleri</name>
    <dbReference type="NCBI Taxonomy" id="10195"/>
    <lineage>
        <taxon>Eukaryota</taxon>
        <taxon>Metazoa</taxon>
        <taxon>Spiralia</taxon>
        <taxon>Gnathifera</taxon>
        <taxon>Rotifera</taxon>
        <taxon>Eurotatoria</taxon>
        <taxon>Monogononta</taxon>
        <taxon>Pseudotrocha</taxon>
        <taxon>Ploima</taxon>
        <taxon>Brachionidae</taxon>
        <taxon>Brachionus</taxon>
    </lineage>
</organism>
<dbReference type="Proteomes" id="UP000276133">
    <property type="component" value="Unassembled WGS sequence"/>
</dbReference>
<gene>
    <name evidence="2" type="ORF">BpHYR1_048484</name>
</gene>